<evidence type="ECO:0000313" key="4">
    <source>
        <dbReference type="EMBL" id="HDX31935.1"/>
    </source>
</evidence>
<proteinExistence type="predicted"/>
<feature type="region of interest" description="Disordered" evidence="2">
    <location>
        <begin position="1"/>
        <end position="70"/>
    </location>
</feature>
<gene>
    <name evidence="4" type="ORF">ENQ20_10660</name>
</gene>
<dbReference type="AlphaFoldDB" id="A0A7C1FTE1"/>
<accession>A0A7C1FTE1</accession>
<dbReference type="InterPro" id="IPR025682">
    <property type="entry name" value="CpXC_dom"/>
</dbReference>
<evidence type="ECO:0000256" key="2">
    <source>
        <dbReference type="SAM" id="MobiDB-lite"/>
    </source>
</evidence>
<dbReference type="Pfam" id="PF14353">
    <property type="entry name" value="CpXC"/>
    <property type="match status" value="1"/>
</dbReference>
<feature type="compositionally biased region" description="Polar residues" evidence="2">
    <location>
        <begin position="33"/>
        <end position="60"/>
    </location>
</feature>
<dbReference type="EMBL" id="DSMG01000102">
    <property type="protein sequence ID" value="HDX31935.1"/>
    <property type="molecule type" value="Genomic_DNA"/>
</dbReference>
<protein>
    <recommendedName>
        <fullName evidence="3">CpXC domain-containing protein</fullName>
    </recommendedName>
</protein>
<feature type="domain" description="CpXC" evidence="3">
    <location>
        <begin position="80"/>
        <end position="207"/>
    </location>
</feature>
<feature type="coiled-coil region" evidence="1">
    <location>
        <begin position="271"/>
        <end position="298"/>
    </location>
</feature>
<name>A0A7C1FTE1_9CHLR</name>
<organism evidence="4">
    <name type="scientific">Caldilinea aerophila</name>
    <dbReference type="NCBI Taxonomy" id="133453"/>
    <lineage>
        <taxon>Bacteria</taxon>
        <taxon>Bacillati</taxon>
        <taxon>Chloroflexota</taxon>
        <taxon>Caldilineae</taxon>
        <taxon>Caldilineales</taxon>
        <taxon>Caldilineaceae</taxon>
        <taxon>Caldilinea</taxon>
    </lineage>
</organism>
<evidence type="ECO:0000259" key="3">
    <source>
        <dbReference type="Pfam" id="PF14353"/>
    </source>
</evidence>
<sequence>MSGILLPGQEKQPSSSGIELPKGFVRRREEANVTDTPAETPSTPEAESAPGSTASESAQPERQAGARGNNLLFPPNAAQVQCPNCGTVYVIPVFTIIDLGVNPELGPALLSGQVNMAICPRCGAGGALNAPLMVHEPAHDFLGVYVPATGVDDAQRQRIIGDLMQTLMRKLPAESRRGYMLQPKEYLDWNRFIEKLWEFQGVTPEMLRRQRDQVAAIQSLVRLADDEGALNIALERYKSLIDRQFFSLLDRLMMLSGSQGDSEGLKALQTLRRALLEKTEAGRELKALQDRIEETVRRIRPNATREEVLNILLDAWSQPDGESVAASAALALAPLLDYQFLLAIAERLERTTDPQVREHLEKLRELVLTVQEQQRAAQQDAAAQAQQALQAVLEAADVEEALRANAHLIDETFLAVLAANIQRAEQSKATAAAQRLRKIYDAALQIMQEQMSPELRLINDLLNAPDQKSQRKLLEENRRLLSRDFIEALKELEQEFRERENRDLADRIKSIRAQAALML</sequence>
<reference evidence="4" key="1">
    <citation type="journal article" date="2020" name="mSystems">
        <title>Genome- and Community-Level Interaction Insights into Carbon Utilization and Element Cycling Functions of Hydrothermarchaeota in Hydrothermal Sediment.</title>
        <authorList>
            <person name="Zhou Z."/>
            <person name="Liu Y."/>
            <person name="Xu W."/>
            <person name="Pan J."/>
            <person name="Luo Z.H."/>
            <person name="Li M."/>
        </authorList>
    </citation>
    <scope>NUCLEOTIDE SEQUENCE [LARGE SCALE GENOMIC DNA]</scope>
    <source>
        <strain evidence="4">SpSt-289</strain>
    </source>
</reference>
<comment type="caution">
    <text evidence="4">The sequence shown here is derived from an EMBL/GenBank/DDBJ whole genome shotgun (WGS) entry which is preliminary data.</text>
</comment>
<evidence type="ECO:0000256" key="1">
    <source>
        <dbReference type="SAM" id="Coils"/>
    </source>
</evidence>
<keyword evidence="1" id="KW-0175">Coiled coil</keyword>